<keyword evidence="4" id="KW-0433">Leucine-rich repeat</keyword>
<comment type="caution">
    <text evidence="16">The sequence shown here is derived from an EMBL/GenBank/DDBJ whole genome shotgun (WGS) entry which is preliminary data.</text>
</comment>
<protein>
    <recommendedName>
        <fullName evidence="2">non-specific serine/threonine protein kinase</fullName>
        <ecNumber evidence="2">2.7.11.1</ecNumber>
    </recommendedName>
</protein>
<dbReference type="InterPro" id="IPR000719">
    <property type="entry name" value="Prot_kinase_dom"/>
</dbReference>
<evidence type="ECO:0000256" key="8">
    <source>
        <dbReference type="ARBA" id="ARBA00022741"/>
    </source>
</evidence>
<evidence type="ECO:0000256" key="14">
    <source>
        <dbReference type="ARBA" id="ARBA00048679"/>
    </source>
</evidence>
<dbReference type="GO" id="GO:0004674">
    <property type="term" value="F:protein serine/threonine kinase activity"/>
    <property type="evidence" value="ECO:0007669"/>
    <property type="project" value="UniProtKB-KW"/>
</dbReference>
<gene>
    <name evidence="16" type="ORF">ACH5RR_026622</name>
</gene>
<keyword evidence="17" id="KW-1185">Reference proteome</keyword>
<evidence type="ECO:0000256" key="2">
    <source>
        <dbReference type="ARBA" id="ARBA00012513"/>
    </source>
</evidence>
<organism evidence="16 17">
    <name type="scientific">Cinchona calisaya</name>
    <dbReference type="NCBI Taxonomy" id="153742"/>
    <lineage>
        <taxon>Eukaryota</taxon>
        <taxon>Viridiplantae</taxon>
        <taxon>Streptophyta</taxon>
        <taxon>Embryophyta</taxon>
        <taxon>Tracheophyta</taxon>
        <taxon>Spermatophyta</taxon>
        <taxon>Magnoliopsida</taxon>
        <taxon>eudicotyledons</taxon>
        <taxon>Gunneridae</taxon>
        <taxon>Pentapetalae</taxon>
        <taxon>asterids</taxon>
        <taxon>lamiids</taxon>
        <taxon>Gentianales</taxon>
        <taxon>Rubiaceae</taxon>
        <taxon>Cinchonoideae</taxon>
        <taxon>Cinchoneae</taxon>
        <taxon>Cinchona</taxon>
    </lineage>
</organism>
<accession>A0ABD2Z343</accession>
<dbReference type="PANTHER" id="PTHR48005:SF13">
    <property type="entry name" value="SERINE_THREONINE-PROTEIN KINASE DDB_G0278509-RELATED"/>
    <property type="match status" value="1"/>
</dbReference>
<dbReference type="InterPro" id="IPR051420">
    <property type="entry name" value="Ser_Thr_Kinases_DiverseReg"/>
</dbReference>
<dbReference type="GO" id="GO:0005524">
    <property type="term" value="F:ATP binding"/>
    <property type="evidence" value="ECO:0007669"/>
    <property type="project" value="UniProtKB-KW"/>
</dbReference>
<evidence type="ECO:0000256" key="12">
    <source>
        <dbReference type="ARBA" id="ARBA00023136"/>
    </source>
</evidence>
<evidence type="ECO:0000256" key="4">
    <source>
        <dbReference type="ARBA" id="ARBA00022614"/>
    </source>
</evidence>
<evidence type="ECO:0000256" key="3">
    <source>
        <dbReference type="ARBA" id="ARBA00022527"/>
    </source>
</evidence>
<dbReference type="EC" id="2.7.11.1" evidence="2"/>
<name>A0ABD2Z343_9GENT</name>
<keyword evidence="3" id="KW-0723">Serine/threonine-protein kinase</keyword>
<evidence type="ECO:0000256" key="6">
    <source>
        <dbReference type="ARBA" id="ARBA00022692"/>
    </source>
</evidence>
<evidence type="ECO:0000313" key="16">
    <source>
        <dbReference type="EMBL" id="KAL3513905.1"/>
    </source>
</evidence>
<evidence type="ECO:0000259" key="15">
    <source>
        <dbReference type="PROSITE" id="PS50011"/>
    </source>
</evidence>
<dbReference type="Gene3D" id="1.10.510.10">
    <property type="entry name" value="Transferase(Phosphotransferase) domain 1"/>
    <property type="match status" value="1"/>
</dbReference>
<feature type="domain" description="Protein kinase" evidence="15">
    <location>
        <begin position="1"/>
        <end position="202"/>
    </location>
</feature>
<evidence type="ECO:0000256" key="13">
    <source>
        <dbReference type="ARBA" id="ARBA00047899"/>
    </source>
</evidence>
<comment type="catalytic activity">
    <reaction evidence="13">
        <text>L-threonyl-[protein] + ATP = O-phospho-L-threonyl-[protein] + ADP + H(+)</text>
        <dbReference type="Rhea" id="RHEA:46608"/>
        <dbReference type="Rhea" id="RHEA-COMP:11060"/>
        <dbReference type="Rhea" id="RHEA-COMP:11605"/>
        <dbReference type="ChEBI" id="CHEBI:15378"/>
        <dbReference type="ChEBI" id="CHEBI:30013"/>
        <dbReference type="ChEBI" id="CHEBI:30616"/>
        <dbReference type="ChEBI" id="CHEBI:61977"/>
        <dbReference type="ChEBI" id="CHEBI:456216"/>
        <dbReference type="EC" id="2.7.11.1"/>
    </reaction>
</comment>
<evidence type="ECO:0000256" key="10">
    <source>
        <dbReference type="ARBA" id="ARBA00022840"/>
    </source>
</evidence>
<evidence type="ECO:0000256" key="1">
    <source>
        <dbReference type="ARBA" id="ARBA00004370"/>
    </source>
</evidence>
<sequence>MNLSHNRVLGTIPTSFDHCFSLISIDVSSNQLEGPLPNIAAFQKAPLDALKDNKDFEYQARISNFGTARLLRPDSSNWTSFVGTYRYAAPELAYTIEVTEKCDVYSFGVLAFEVIMRKHPGDFLLSMLSASSSTHGILLKDIVDSRLLSLSKEEAEKVVLVAKLALSCIDRNPWLRPTMQQVSVLLLKTKTISRKHVPHRYNWTTFSS</sequence>
<evidence type="ECO:0000256" key="9">
    <source>
        <dbReference type="ARBA" id="ARBA00022777"/>
    </source>
</evidence>
<dbReference type="InterPro" id="IPR001611">
    <property type="entry name" value="Leu-rich_rpt"/>
</dbReference>
<dbReference type="InterPro" id="IPR032675">
    <property type="entry name" value="LRR_dom_sf"/>
</dbReference>
<dbReference type="GO" id="GO:0016020">
    <property type="term" value="C:membrane"/>
    <property type="evidence" value="ECO:0007669"/>
    <property type="project" value="UniProtKB-SubCell"/>
</dbReference>
<keyword evidence="8" id="KW-0547">Nucleotide-binding</keyword>
<comment type="catalytic activity">
    <reaction evidence="14">
        <text>L-seryl-[protein] + ATP = O-phospho-L-seryl-[protein] + ADP + H(+)</text>
        <dbReference type="Rhea" id="RHEA:17989"/>
        <dbReference type="Rhea" id="RHEA-COMP:9863"/>
        <dbReference type="Rhea" id="RHEA-COMP:11604"/>
        <dbReference type="ChEBI" id="CHEBI:15378"/>
        <dbReference type="ChEBI" id="CHEBI:29999"/>
        <dbReference type="ChEBI" id="CHEBI:30616"/>
        <dbReference type="ChEBI" id="CHEBI:83421"/>
        <dbReference type="ChEBI" id="CHEBI:456216"/>
        <dbReference type="EC" id="2.7.11.1"/>
    </reaction>
</comment>
<keyword evidence="7" id="KW-0677">Repeat</keyword>
<keyword evidence="11" id="KW-1133">Transmembrane helix</keyword>
<comment type="subcellular location">
    <subcellularLocation>
        <location evidence="1">Membrane</location>
    </subcellularLocation>
</comment>
<dbReference type="InterPro" id="IPR011009">
    <property type="entry name" value="Kinase-like_dom_sf"/>
</dbReference>
<proteinExistence type="predicted"/>
<dbReference type="PANTHER" id="PTHR48005">
    <property type="entry name" value="LEUCINE RICH REPEAT KINASE 2"/>
    <property type="match status" value="1"/>
</dbReference>
<keyword evidence="12" id="KW-0472">Membrane</keyword>
<dbReference type="PROSITE" id="PS50011">
    <property type="entry name" value="PROTEIN_KINASE_DOM"/>
    <property type="match status" value="1"/>
</dbReference>
<dbReference type="EMBL" id="JBJUIK010000011">
    <property type="protein sequence ID" value="KAL3513905.1"/>
    <property type="molecule type" value="Genomic_DNA"/>
</dbReference>
<keyword evidence="10" id="KW-0067">ATP-binding</keyword>
<keyword evidence="6" id="KW-0812">Transmembrane</keyword>
<dbReference type="Proteomes" id="UP001630127">
    <property type="component" value="Unassembled WGS sequence"/>
</dbReference>
<reference evidence="16 17" key="1">
    <citation type="submission" date="2024-11" db="EMBL/GenBank/DDBJ databases">
        <title>A near-complete genome assembly of Cinchona calisaya.</title>
        <authorList>
            <person name="Lian D.C."/>
            <person name="Zhao X.W."/>
            <person name="Wei L."/>
        </authorList>
    </citation>
    <scope>NUCLEOTIDE SEQUENCE [LARGE SCALE GENOMIC DNA]</scope>
    <source>
        <tissue evidence="16">Nenye</tissue>
    </source>
</reference>
<dbReference type="Pfam" id="PF00069">
    <property type="entry name" value="Pkinase"/>
    <property type="match status" value="1"/>
</dbReference>
<dbReference type="SUPFAM" id="SSF56112">
    <property type="entry name" value="Protein kinase-like (PK-like)"/>
    <property type="match status" value="1"/>
</dbReference>
<keyword evidence="5" id="KW-0808">Transferase</keyword>
<evidence type="ECO:0000256" key="7">
    <source>
        <dbReference type="ARBA" id="ARBA00022737"/>
    </source>
</evidence>
<dbReference type="Gene3D" id="3.80.10.10">
    <property type="entry name" value="Ribonuclease Inhibitor"/>
    <property type="match status" value="1"/>
</dbReference>
<dbReference type="Pfam" id="PF00560">
    <property type="entry name" value="LRR_1"/>
    <property type="match status" value="1"/>
</dbReference>
<evidence type="ECO:0000256" key="11">
    <source>
        <dbReference type="ARBA" id="ARBA00022989"/>
    </source>
</evidence>
<keyword evidence="9" id="KW-0418">Kinase</keyword>
<dbReference type="SUPFAM" id="SSF52058">
    <property type="entry name" value="L domain-like"/>
    <property type="match status" value="1"/>
</dbReference>
<dbReference type="AlphaFoldDB" id="A0ABD2Z343"/>
<evidence type="ECO:0000256" key="5">
    <source>
        <dbReference type="ARBA" id="ARBA00022679"/>
    </source>
</evidence>
<evidence type="ECO:0000313" key="17">
    <source>
        <dbReference type="Proteomes" id="UP001630127"/>
    </source>
</evidence>